<feature type="region of interest" description="Disordered" evidence="2">
    <location>
        <begin position="1"/>
        <end position="198"/>
    </location>
</feature>
<comment type="caution">
    <text evidence="3">The sequence shown here is derived from an EMBL/GenBank/DDBJ whole genome shotgun (WGS) entry which is preliminary data.</text>
</comment>
<sequence length="433" mass="47958">MQLKPWEQVPDKDPQGRERREINADQNGLEQGPPQSQAHQTTFQLPMSPPTAPGCLKRLETPRPEHTSGRKPSAGGPSTPSGAKTRGRRIQGGRVVESRYLQYEKKTTKKPPAADALKASGKMLEGGRKPNPLQKSKDSSGTGKGDLQSTLLEGHGTAPPDLDLSAINDKSVVRKTPQLEKTMSKKAESSSFSALRKKSPDLSEAMEMMESQTLLLTLLTLKMESGLAAFEEKAEKNLLIMCKEKERLQKKAHELKRQFLLCQRKRELADVLDAQIEMLSPCEAMASCFKERYKTFATALDTTRHELPVRSVHLDGDGQCFLDKLQGELTTTCHLLGELGISSSEENAKALDLLRELKEMTQKKDLELQRSFTQVLELSAEASKEAALINQEAWEKAQGPKATSQWYFNPEEATGGETQGELRSLLLSGHDEP</sequence>
<evidence type="ECO:0000313" key="3">
    <source>
        <dbReference type="EMBL" id="TKC50088.1"/>
    </source>
</evidence>
<evidence type="ECO:0000256" key="1">
    <source>
        <dbReference type="SAM" id="Coils"/>
    </source>
</evidence>
<accession>A0A4U1FJL5</accession>
<protein>
    <recommendedName>
        <fullName evidence="5">HAUS augmin-like complex subunit 8</fullName>
    </recommendedName>
</protein>
<dbReference type="AlphaFoldDB" id="A0A4U1FJL5"/>
<reference evidence="4" key="1">
    <citation type="journal article" date="2019" name="IScience">
        <title>Narwhal Genome Reveals Long-Term Low Genetic Diversity despite Current Large Abundance Size.</title>
        <authorList>
            <person name="Westbury M.V."/>
            <person name="Petersen B."/>
            <person name="Garde E."/>
            <person name="Heide-Jorgensen M.P."/>
            <person name="Lorenzen E.D."/>
        </authorList>
    </citation>
    <scope>NUCLEOTIDE SEQUENCE [LARGE SCALE GENOMIC DNA]</scope>
</reference>
<name>A0A4U1FJL5_MONMO</name>
<gene>
    <name evidence="3" type="ORF">EI555_001170</name>
</gene>
<feature type="compositionally biased region" description="Basic and acidic residues" evidence="2">
    <location>
        <begin position="9"/>
        <end position="23"/>
    </location>
</feature>
<feature type="compositionally biased region" description="Polar residues" evidence="2">
    <location>
        <begin position="24"/>
        <end position="45"/>
    </location>
</feature>
<dbReference type="EMBL" id="RWIC01000095">
    <property type="protein sequence ID" value="TKC50088.1"/>
    <property type="molecule type" value="Genomic_DNA"/>
</dbReference>
<dbReference type="Proteomes" id="UP000308365">
    <property type="component" value="Unassembled WGS sequence"/>
</dbReference>
<organism evidence="3 4">
    <name type="scientific">Monodon monoceros</name>
    <name type="common">Narwhal</name>
    <name type="synonym">Ceratodon monodon</name>
    <dbReference type="NCBI Taxonomy" id="40151"/>
    <lineage>
        <taxon>Eukaryota</taxon>
        <taxon>Metazoa</taxon>
        <taxon>Chordata</taxon>
        <taxon>Craniata</taxon>
        <taxon>Vertebrata</taxon>
        <taxon>Euteleostomi</taxon>
        <taxon>Mammalia</taxon>
        <taxon>Eutheria</taxon>
        <taxon>Laurasiatheria</taxon>
        <taxon>Artiodactyla</taxon>
        <taxon>Whippomorpha</taxon>
        <taxon>Cetacea</taxon>
        <taxon>Odontoceti</taxon>
        <taxon>Monodontidae</taxon>
        <taxon>Monodon</taxon>
    </lineage>
</organism>
<proteinExistence type="predicted"/>
<feature type="compositionally biased region" description="Low complexity" evidence="2">
    <location>
        <begin position="110"/>
        <end position="119"/>
    </location>
</feature>
<keyword evidence="1" id="KW-0175">Coiled coil</keyword>
<feature type="coiled-coil region" evidence="1">
    <location>
        <begin position="231"/>
        <end position="265"/>
    </location>
</feature>
<evidence type="ECO:0000313" key="4">
    <source>
        <dbReference type="Proteomes" id="UP000308365"/>
    </source>
</evidence>
<evidence type="ECO:0008006" key="5">
    <source>
        <dbReference type="Google" id="ProtNLM"/>
    </source>
</evidence>
<evidence type="ECO:0000256" key="2">
    <source>
        <dbReference type="SAM" id="MobiDB-lite"/>
    </source>
</evidence>
<feature type="compositionally biased region" description="Basic and acidic residues" evidence="2">
    <location>
        <begin position="57"/>
        <end position="68"/>
    </location>
</feature>